<dbReference type="GO" id="GO:0016020">
    <property type="term" value="C:membrane"/>
    <property type="evidence" value="ECO:0007669"/>
    <property type="project" value="InterPro"/>
</dbReference>
<feature type="transmembrane region" description="Helical" evidence="1">
    <location>
        <begin position="85"/>
        <end position="107"/>
    </location>
</feature>
<keyword evidence="1" id="KW-0472">Membrane</keyword>
<feature type="transmembrane region" description="Helical" evidence="1">
    <location>
        <begin position="242"/>
        <end position="262"/>
    </location>
</feature>
<evidence type="ECO:0000313" key="3">
    <source>
        <dbReference type="Proteomes" id="UP000293568"/>
    </source>
</evidence>
<dbReference type="InterPro" id="IPR017516">
    <property type="entry name" value="AbrB_dup"/>
</dbReference>
<dbReference type="RefSeq" id="WP_129440130.1">
    <property type="nucleotide sequence ID" value="NZ_CP035492.1"/>
</dbReference>
<evidence type="ECO:0000256" key="1">
    <source>
        <dbReference type="SAM" id="Phobius"/>
    </source>
</evidence>
<feature type="transmembrane region" description="Helical" evidence="1">
    <location>
        <begin position="189"/>
        <end position="210"/>
    </location>
</feature>
<dbReference type="EMBL" id="CP035492">
    <property type="protein sequence ID" value="QAY66490.1"/>
    <property type="molecule type" value="Genomic_DNA"/>
</dbReference>
<dbReference type="PANTHER" id="PTHR38457">
    <property type="entry name" value="REGULATOR ABRB-RELATED"/>
    <property type="match status" value="1"/>
</dbReference>
<dbReference type="PIRSF" id="PIRSF038991">
    <property type="entry name" value="Protein_AbrB"/>
    <property type="match status" value="1"/>
</dbReference>
<feature type="transmembrane region" description="Helical" evidence="1">
    <location>
        <begin position="60"/>
        <end position="79"/>
    </location>
</feature>
<dbReference type="Proteomes" id="UP000293568">
    <property type="component" value="Chromosome"/>
</dbReference>
<dbReference type="PANTHER" id="PTHR38457:SF1">
    <property type="entry name" value="REGULATOR ABRB-RELATED"/>
    <property type="match status" value="1"/>
</dbReference>
<feature type="transmembrane region" description="Helical" evidence="1">
    <location>
        <begin position="217"/>
        <end position="236"/>
    </location>
</feature>
<dbReference type="NCBIfam" id="TIGR03082">
    <property type="entry name" value="Gneg_AbrB_dup"/>
    <property type="match status" value="2"/>
</dbReference>
<feature type="transmembrane region" description="Helical" evidence="1">
    <location>
        <begin position="7"/>
        <end position="24"/>
    </location>
</feature>
<dbReference type="Pfam" id="PF05145">
    <property type="entry name" value="AbrB"/>
    <property type="match status" value="1"/>
</dbReference>
<keyword evidence="3" id="KW-1185">Reference proteome</keyword>
<dbReference type="AlphaFoldDB" id="A0A4P6ETI0"/>
<keyword evidence="1" id="KW-0812">Transmembrane</keyword>
<organism evidence="2 3">
    <name type="scientific">Paenibacillus protaetiae</name>
    <dbReference type="NCBI Taxonomy" id="2509456"/>
    <lineage>
        <taxon>Bacteria</taxon>
        <taxon>Bacillati</taxon>
        <taxon>Bacillota</taxon>
        <taxon>Bacilli</taxon>
        <taxon>Bacillales</taxon>
        <taxon>Paenibacillaceae</taxon>
        <taxon>Paenibacillus</taxon>
    </lineage>
</organism>
<evidence type="ECO:0000313" key="2">
    <source>
        <dbReference type="EMBL" id="QAY66490.1"/>
    </source>
</evidence>
<feature type="transmembrane region" description="Helical" evidence="1">
    <location>
        <begin position="150"/>
        <end position="169"/>
    </location>
</feature>
<feature type="transmembrane region" description="Helical" evidence="1">
    <location>
        <begin position="337"/>
        <end position="355"/>
    </location>
</feature>
<dbReference type="OrthoDB" id="5460360at2"/>
<dbReference type="InterPro" id="IPR007820">
    <property type="entry name" value="AbrB_fam"/>
</dbReference>
<protein>
    <submittedName>
        <fullName evidence="2">AbrB family transcriptional regulator</fullName>
    </submittedName>
</protein>
<dbReference type="KEGG" id="pprt:ET464_08770"/>
<feature type="transmembrane region" description="Helical" evidence="1">
    <location>
        <begin position="30"/>
        <end position="48"/>
    </location>
</feature>
<sequence length="369" mass="39244">MIKRHSWIPILSSLIAALIGGYLFQLLHIPVPWLLGPMAFVLICSSFFPSRFTWYGPFRTGSMIIVGYTIGLSLTGAALKEIGRQLPFMLLMTSLLLLLCAGIAFIVSKVSRTDFKTALMGAIPGGLTQVLILAEETGGINMTVVTITQVIRLMMIVICIPLLVFSPLFDHVNVDGIVQAALPEAAAKASWSGLFPNAVWYAAVCILFAYAGRKVKLPTAFLLGPVIGAALLQGLGVTGPGLPVSITDAAQLSIGIFVGLMLKPGQLPNKTRTLLVAIGSGLLLLLAAILLSLLLTLIRPVSAATGLLSLAPGGADQMGIIAHEIGADLSIVAGYQLFRTFFILIAFPPLWRLLFVRKKSKNTAEQGEA</sequence>
<name>A0A4P6ETI0_9BACL</name>
<accession>A0A4P6ETI0</accession>
<proteinExistence type="predicted"/>
<keyword evidence="1" id="KW-1133">Transmembrane helix</keyword>
<gene>
    <name evidence="2" type="ORF">ET464_08770</name>
</gene>
<reference evidence="2 3" key="1">
    <citation type="submission" date="2019-01" db="EMBL/GenBank/DDBJ databases">
        <title>Genome sequencing of strain FW100M-2.</title>
        <authorList>
            <person name="Heo J."/>
            <person name="Kim S.-J."/>
            <person name="Kim J.-S."/>
            <person name="Hong S.-B."/>
            <person name="Kwon S.-W."/>
        </authorList>
    </citation>
    <scope>NUCLEOTIDE SEQUENCE [LARGE SCALE GENOMIC DNA]</scope>
    <source>
        <strain evidence="2 3">FW100M-2</strain>
    </source>
</reference>
<dbReference type="GO" id="GO:0010468">
    <property type="term" value="P:regulation of gene expression"/>
    <property type="evidence" value="ECO:0007669"/>
    <property type="project" value="InterPro"/>
</dbReference>
<feature type="transmembrane region" description="Helical" evidence="1">
    <location>
        <begin position="274"/>
        <end position="298"/>
    </location>
</feature>